<reference evidence="1 2" key="1">
    <citation type="submission" date="2019-06" db="EMBL/GenBank/DDBJ databases">
        <title>Paenimaribius caenipelagi gen. nov., sp. nov., isolated from a tidal flat.</title>
        <authorList>
            <person name="Yoon J.-H."/>
        </authorList>
    </citation>
    <scope>NUCLEOTIDE SEQUENCE [LARGE SCALE GENOMIC DNA]</scope>
    <source>
        <strain evidence="1 2">JBTF-M29</strain>
    </source>
</reference>
<evidence type="ECO:0008006" key="3">
    <source>
        <dbReference type="Google" id="ProtNLM"/>
    </source>
</evidence>
<evidence type="ECO:0000313" key="1">
    <source>
        <dbReference type="EMBL" id="TRD14945.1"/>
    </source>
</evidence>
<keyword evidence="2" id="KW-1185">Reference proteome</keyword>
<dbReference type="RefSeq" id="WP_142836116.1">
    <property type="nucleotide sequence ID" value="NZ_VFSV01000059.1"/>
</dbReference>
<evidence type="ECO:0000313" key="2">
    <source>
        <dbReference type="Proteomes" id="UP000318590"/>
    </source>
</evidence>
<accession>A0A547PLC5</accession>
<dbReference type="AlphaFoldDB" id="A0A547PLC5"/>
<dbReference type="Proteomes" id="UP000318590">
    <property type="component" value="Unassembled WGS sequence"/>
</dbReference>
<sequence>MPLKTLEDTALQIAKFWAQDIMSSVLAELVREGRRNQVFFALVRSLRGSPLGLQFLLLSAAALFSGPWFAERNRGPGYLVSFSDKNAAALKRLDGISQKTGGPSLPINQIRLSVFRRIRLILFHRDAGASARWLAKNGSDEAVVLMQQIIGVSSAMLFDSDLRNARPALVVVANDHIPPAVALLTVAAELGIPRAYIQHAPVTKYFPPLSVELAFLDSEASIKAYKAAAQRSGSPAGPTIVCLLPSPEIKTMASARKSSQSKKIDVCIALSLYPEPDVLDKLVCDLSAVSSVGRIQIRPHPRYRGPFRMSSGLPSGVTVEQVFASVDTLLQDFDAFIVGNSGIAVELLRRGGLTLYQEGLDRLASDYFGLVQSGVLPRMDLGLFTKPDLLSHVFDGQWRDRLTEIALPHAHENIRLETRIGEYLCEFMQPSQFRTR</sequence>
<proteinExistence type="predicted"/>
<dbReference type="OrthoDB" id="7284833at2"/>
<protein>
    <recommendedName>
        <fullName evidence="3">UDP-N-acetylglucosamine 2-epimerase domain-containing protein</fullName>
    </recommendedName>
</protein>
<gene>
    <name evidence="1" type="ORF">FEV53_18010</name>
</gene>
<organism evidence="1 2">
    <name type="scientific">Palleronia caenipelagi</name>
    <dbReference type="NCBI Taxonomy" id="2489174"/>
    <lineage>
        <taxon>Bacteria</taxon>
        <taxon>Pseudomonadati</taxon>
        <taxon>Pseudomonadota</taxon>
        <taxon>Alphaproteobacteria</taxon>
        <taxon>Rhodobacterales</taxon>
        <taxon>Roseobacteraceae</taxon>
        <taxon>Palleronia</taxon>
    </lineage>
</organism>
<name>A0A547PLC5_9RHOB</name>
<dbReference type="EMBL" id="VFSV01000059">
    <property type="protein sequence ID" value="TRD14945.1"/>
    <property type="molecule type" value="Genomic_DNA"/>
</dbReference>
<comment type="caution">
    <text evidence="1">The sequence shown here is derived from an EMBL/GenBank/DDBJ whole genome shotgun (WGS) entry which is preliminary data.</text>
</comment>